<dbReference type="EMBL" id="QFYQ01000001">
    <property type="protein sequence ID" value="RAK54462.1"/>
    <property type="molecule type" value="Genomic_DNA"/>
</dbReference>
<feature type="chain" id="PRO_5016293090" evidence="2">
    <location>
        <begin position="20"/>
        <end position="93"/>
    </location>
</feature>
<accession>A0A328AI22</accession>
<comment type="caution">
    <text evidence="3">The sequence shown here is derived from an EMBL/GenBank/DDBJ whole genome shotgun (WGS) entry which is preliminary data.</text>
</comment>
<feature type="signal peptide" evidence="2">
    <location>
        <begin position="1"/>
        <end position="19"/>
    </location>
</feature>
<dbReference type="OrthoDB" id="7582966at2"/>
<evidence type="ECO:0000256" key="1">
    <source>
        <dbReference type="SAM" id="MobiDB-lite"/>
    </source>
</evidence>
<feature type="region of interest" description="Disordered" evidence="1">
    <location>
        <begin position="59"/>
        <end position="93"/>
    </location>
</feature>
<evidence type="ECO:0000256" key="2">
    <source>
        <dbReference type="SAM" id="SignalP"/>
    </source>
</evidence>
<dbReference type="RefSeq" id="WP_111528213.1">
    <property type="nucleotide sequence ID" value="NZ_JBHRSG010000004.1"/>
</dbReference>
<evidence type="ECO:0000313" key="3">
    <source>
        <dbReference type="EMBL" id="RAK54462.1"/>
    </source>
</evidence>
<sequence length="93" mass="9852">MIAIALAATVMFADAPATAPAPTVQPVSAPASTGTGMLVDKKSNDFVCKNEPVLGSRLTKKVCRSRSQAEDEKSESRETLSQIQRLSSVPKAY</sequence>
<dbReference type="AlphaFoldDB" id="A0A328AI22"/>
<keyword evidence="2" id="KW-0732">Signal</keyword>
<reference evidence="4" key="1">
    <citation type="submission" date="2018-05" db="EMBL/GenBank/DDBJ databases">
        <authorList>
            <person name="Li X."/>
        </authorList>
    </citation>
    <scope>NUCLEOTIDE SEQUENCE [LARGE SCALE GENOMIC DNA]</scope>
    <source>
        <strain evidence="4">LX32</strain>
    </source>
</reference>
<gene>
    <name evidence="3" type="ORF">DJ017_07970</name>
</gene>
<feature type="compositionally biased region" description="Basic and acidic residues" evidence="1">
    <location>
        <begin position="67"/>
        <end position="78"/>
    </location>
</feature>
<dbReference type="Proteomes" id="UP000249254">
    <property type="component" value="Unassembled WGS sequence"/>
</dbReference>
<organism evidence="3 4">
    <name type="scientific">Phenylobacterium soli</name>
    <dbReference type="NCBI Taxonomy" id="2170551"/>
    <lineage>
        <taxon>Bacteria</taxon>
        <taxon>Pseudomonadati</taxon>
        <taxon>Pseudomonadota</taxon>
        <taxon>Alphaproteobacteria</taxon>
        <taxon>Caulobacterales</taxon>
        <taxon>Caulobacteraceae</taxon>
        <taxon>Phenylobacterium</taxon>
    </lineage>
</organism>
<evidence type="ECO:0000313" key="4">
    <source>
        <dbReference type="Proteomes" id="UP000249254"/>
    </source>
</evidence>
<name>A0A328AI22_9CAUL</name>
<proteinExistence type="predicted"/>
<protein>
    <submittedName>
        <fullName evidence="3">Uncharacterized protein</fullName>
    </submittedName>
</protein>
<keyword evidence="4" id="KW-1185">Reference proteome</keyword>